<evidence type="ECO:0000256" key="7">
    <source>
        <dbReference type="ARBA" id="ARBA00022741"/>
    </source>
</evidence>
<evidence type="ECO:0000256" key="2">
    <source>
        <dbReference type="ARBA" id="ARBA00004651"/>
    </source>
</evidence>
<dbReference type="InterPro" id="IPR036890">
    <property type="entry name" value="HATPase_C_sf"/>
</dbReference>
<dbReference type="InterPro" id="IPR050398">
    <property type="entry name" value="HssS/ArlS-like"/>
</dbReference>
<dbReference type="InterPro" id="IPR003594">
    <property type="entry name" value="HATPase_dom"/>
</dbReference>
<dbReference type="Pfam" id="PF02518">
    <property type="entry name" value="HATPase_c"/>
    <property type="match status" value="1"/>
</dbReference>
<organism evidence="14 15">
    <name type="scientific">Leptospira santarosai serovar Arenal str. MAVJ 401</name>
    <dbReference type="NCBI Taxonomy" id="1049976"/>
    <lineage>
        <taxon>Bacteria</taxon>
        <taxon>Pseudomonadati</taxon>
        <taxon>Spirochaetota</taxon>
        <taxon>Spirochaetia</taxon>
        <taxon>Leptospirales</taxon>
        <taxon>Leptospiraceae</taxon>
        <taxon>Leptospira</taxon>
    </lineage>
</organism>
<keyword evidence="11" id="KW-0472">Membrane</keyword>
<keyword evidence="9" id="KW-0067">ATP-binding</keyword>
<evidence type="ECO:0000256" key="9">
    <source>
        <dbReference type="ARBA" id="ARBA00022840"/>
    </source>
</evidence>
<keyword evidence="10" id="KW-0902">Two-component regulatory system</keyword>
<proteinExistence type="predicted"/>
<name>M6JHW2_9LEPT</name>
<evidence type="ECO:0000256" key="1">
    <source>
        <dbReference type="ARBA" id="ARBA00000085"/>
    </source>
</evidence>
<evidence type="ECO:0000256" key="5">
    <source>
        <dbReference type="ARBA" id="ARBA00022553"/>
    </source>
</evidence>
<dbReference type="EC" id="2.7.13.3" evidence="3"/>
<evidence type="ECO:0000256" key="4">
    <source>
        <dbReference type="ARBA" id="ARBA00022475"/>
    </source>
</evidence>
<comment type="catalytic activity">
    <reaction evidence="1">
        <text>ATP + protein L-histidine = ADP + protein N-phospho-L-histidine.</text>
        <dbReference type="EC" id="2.7.13.3"/>
    </reaction>
</comment>
<dbReference type="PANTHER" id="PTHR45528">
    <property type="entry name" value="SENSOR HISTIDINE KINASE CPXA"/>
    <property type="match status" value="1"/>
</dbReference>
<keyword evidence="4" id="KW-1003">Cell membrane</keyword>
<evidence type="ECO:0000313" key="15">
    <source>
        <dbReference type="Proteomes" id="UP000012106"/>
    </source>
</evidence>
<dbReference type="InterPro" id="IPR004358">
    <property type="entry name" value="Sig_transdc_His_kin-like_C"/>
</dbReference>
<gene>
    <name evidence="14" type="ORF">LEP1GSC063_1302</name>
</gene>
<keyword evidence="6" id="KW-0808">Transferase</keyword>
<evidence type="ECO:0000256" key="3">
    <source>
        <dbReference type="ARBA" id="ARBA00012438"/>
    </source>
</evidence>
<comment type="subcellular location">
    <subcellularLocation>
        <location evidence="2">Cell membrane</location>
        <topology evidence="2">Multi-pass membrane protein</topology>
    </subcellularLocation>
</comment>
<dbReference type="EMBL" id="AHMU02000055">
    <property type="protein sequence ID" value="EMN21286.1"/>
    <property type="molecule type" value="Genomic_DNA"/>
</dbReference>
<dbReference type="GO" id="GO:0004673">
    <property type="term" value="F:protein histidine kinase activity"/>
    <property type="evidence" value="ECO:0007669"/>
    <property type="project" value="UniProtKB-EC"/>
</dbReference>
<keyword evidence="7" id="KW-0547">Nucleotide-binding</keyword>
<evidence type="ECO:0000256" key="8">
    <source>
        <dbReference type="ARBA" id="ARBA00022777"/>
    </source>
</evidence>
<keyword evidence="12" id="KW-0175">Coiled coil</keyword>
<evidence type="ECO:0000256" key="10">
    <source>
        <dbReference type="ARBA" id="ARBA00023012"/>
    </source>
</evidence>
<reference evidence="14 15" key="1">
    <citation type="submission" date="2013-01" db="EMBL/GenBank/DDBJ databases">
        <authorList>
            <person name="Harkins D.M."/>
            <person name="Durkin A.S."/>
            <person name="Brinkac L.M."/>
            <person name="Haft D.H."/>
            <person name="Selengut J.D."/>
            <person name="Sanka R."/>
            <person name="DePew J."/>
            <person name="Purushe J."/>
            <person name="Hartskeerl R.A."/>
            <person name="Ahmed A."/>
            <person name="van der Linden H."/>
            <person name="Goris M.G.A."/>
            <person name="Vinetz J.M."/>
            <person name="Sutton G.G."/>
            <person name="Nierman W.C."/>
            <person name="Fouts D.E."/>
        </authorList>
    </citation>
    <scope>NUCLEOTIDE SEQUENCE [LARGE SCALE GENOMIC DNA]</scope>
    <source>
        <strain evidence="14 15">MAVJ 401</strain>
    </source>
</reference>
<dbReference type="InterPro" id="IPR005467">
    <property type="entry name" value="His_kinase_dom"/>
</dbReference>
<dbReference type="GO" id="GO:0000160">
    <property type="term" value="P:phosphorelay signal transduction system"/>
    <property type="evidence" value="ECO:0007669"/>
    <property type="project" value="UniProtKB-KW"/>
</dbReference>
<protein>
    <recommendedName>
        <fullName evidence="3">histidine kinase</fullName>
        <ecNumber evidence="3">2.7.13.3</ecNumber>
    </recommendedName>
</protein>
<dbReference type="Gene3D" id="3.30.565.10">
    <property type="entry name" value="Histidine kinase-like ATPase, C-terminal domain"/>
    <property type="match status" value="2"/>
</dbReference>
<dbReference type="PRINTS" id="PR00344">
    <property type="entry name" value="BCTRLSENSOR"/>
</dbReference>
<dbReference type="CDD" id="cd00075">
    <property type="entry name" value="HATPase"/>
    <property type="match status" value="1"/>
</dbReference>
<keyword evidence="5" id="KW-0597">Phosphoprotein</keyword>
<sequence length="633" mass="72969">MQGEKGIGRFAILKLGRRVEIITKTQKDKFEYIVDYNFTKYDNDFLTENGKEKELFIDDLQVNVVRRAQQSIITKEVNIGTRKIKRPDHGTIIEISDLKGSWSLRKIEAVYSDIARLQSIFSFKNKKKKDFDVCIYKDNELINFEEKYLEKLSSLLDEQPVLKIEKGKFNDQKMEFTFNLNGVAQKISLSDPCVRGLLVFRNASKELEQHKLECGPFEFGFYIFDFSNQAPGRFKLNKADKDIIKKHRIYLYRDEIRVYPYGEPDDDWLKIDTYRGTISAGHFLSNDQVVGYVNITQAGNPSLKDKTNREGLIEEGNATADFIILLQTFLAYIRQKPYSRYRKDLENKKDQNIFRTEAVRNDIEKLKETIKDNSEASEILSKIEDEYIAEKKYLIRRAETTEELAGVGLSVETASHDIMAIMSKVLINIDSLIKDLVSGDKIDINQLLSNLQSIRGGMGFVESQLKDIQLLFTSSKQRRRNIKVIEVLEKVVKIYERFLKKESIEFVIKSSGSPLIAKTTDAVLLQLFLNLFDNSVYWLQQVNKSEKKIEVSLNGKAGQLFFSDNGPGIDKDDVPYIFEPFYSGKGEDGRGLGLYIARQLLERNEYSIELAELKSERILSGANFIINFFKDSD</sequence>
<feature type="domain" description="Histidine kinase" evidence="13">
    <location>
        <begin position="413"/>
        <end position="632"/>
    </location>
</feature>
<evidence type="ECO:0000313" key="14">
    <source>
        <dbReference type="EMBL" id="EMN21286.1"/>
    </source>
</evidence>
<evidence type="ECO:0000259" key="13">
    <source>
        <dbReference type="PROSITE" id="PS50109"/>
    </source>
</evidence>
<comment type="caution">
    <text evidence="14">The sequence shown here is derived from an EMBL/GenBank/DDBJ whole genome shotgun (WGS) entry which is preliminary data.</text>
</comment>
<dbReference type="GO" id="GO:0005524">
    <property type="term" value="F:ATP binding"/>
    <property type="evidence" value="ECO:0007669"/>
    <property type="project" value="UniProtKB-KW"/>
</dbReference>
<feature type="coiled-coil region" evidence="12">
    <location>
        <begin position="356"/>
        <end position="386"/>
    </location>
</feature>
<accession>M6JHW2</accession>
<evidence type="ECO:0000256" key="11">
    <source>
        <dbReference type="ARBA" id="ARBA00023136"/>
    </source>
</evidence>
<dbReference type="RefSeq" id="WP_004471904.1">
    <property type="nucleotide sequence ID" value="NZ_AHMU02000055.1"/>
</dbReference>
<dbReference type="PROSITE" id="PS50109">
    <property type="entry name" value="HIS_KIN"/>
    <property type="match status" value="1"/>
</dbReference>
<evidence type="ECO:0000256" key="6">
    <source>
        <dbReference type="ARBA" id="ARBA00022679"/>
    </source>
</evidence>
<dbReference type="SUPFAM" id="SSF55874">
    <property type="entry name" value="ATPase domain of HSP90 chaperone/DNA topoisomerase II/histidine kinase"/>
    <property type="match status" value="1"/>
</dbReference>
<dbReference type="SMART" id="SM00387">
    <property type="entry name" value="HATPase_c"/>
    <property type="match status" value="1"/>
</dbReference>
<dbReference type="AlphaFoldDB" id="M6JHW2"/>
<keyword evidence="8" id="KW-0418">Kinase</keyword>
<dbReference type="Proteomes" id="UP000012106">
    <property type="component" value="Unassembled WGS sequence"/>
</dbReference>
<dbReference type="PANTHER" id="PTHR45528:SF1">
    <property type="entry name" value="SENSOR HISTIDINE KINASE CPXA"/>
    <property type="match status" value="1"/>
</dbReference>
<evidence type="ECO:0000256" key="12">
    <source>
        <dbReference type="SAM" id="Coils"/>
    </source>
</evidence>
<dbReference type="GO" id="GO:0005886">
    <property type="term" value="C:plasma membrane"/>
    <property type="evidence" value="ECO:0007669"/>
    <property type="project" value="UniProtKB-SubCell"/>
</dbReference>